<evidence type="ECO:0000313" key="1">
    <source>
        <dbReference type="EMBL" id="KAK3301534.1"/>
    </source>
</evidence>
<dbReference type="RefSeq" id="XP_062665048.1">
    <property type="nucleotide sequence ID" value="XM_062802982.1"/>
</dbReference>
<proteinExistence type="predicted"/>
<organism evidence="1 2">
    <name type="scientific">Chaetomium fimeti</name>
    <dbReference type="NCBI Taxonomy" id="1854472"/>
    <lineage>
        <taxon>Eukaryota</taxon>
        <taxon>Fungi</taxon>
        <taxon>Dikarya</taxon>
        <taxon>Ascomycota</taxon>
        <taxon>Pezizomycotina</taxon>
        <taxon>Sordariomycetes</taxon>
        <taxon>Sordariomycetidae</taxon>
        <taxon>Sordariales</taxon>
        <taxon>Chaetomiaceae</taxon>
        <taxon>Chaetomium</taxon>
    </lineage>
</organism>
<keyword evidence="2" id="KW-1185">Reference proteome</keyword>
<reference evidence="1" key="1">
    <citation type="journal article" date="2023" name="Mol. Phylogenet. Evol.">
        <title>Genome-scale phylogeny and comparative genomics of the fungal order Sordariales.</title>
        <authorList>
            <person name="Hensen N."/>
            <person name="Bonometti L."/>
            <person name="Westerberg I."/>
            <person name="Brannstrom I.O."/>
            <person name="Guillou S."/>
            <person name="Cros-Aarteil S."/>
            <person name="Calhoun S."/>
            <person name="Haridas S."/>
            <person name="Kuo A."/>
            <person name="Mondo S."/>
            <person name="Pangilinan J."/>
            <person name="Riley R."/>
            <person name="LaButti K."/>
            <person name="Andreopoulos B."/>
            <person name="Lipzen A."/>
            <person name="Chen C."/>
            <person name="Yan M."/>
            <person name="Daum C."/>
            <person name="Ng V."/>
            <person name="Clum A."/>
            <person name="Steindorff A."/>
            <person name="Ohm R.A."/>
            <person name="Martin F."/>
            <person name="Silar P."/>
            <person name="Natvig D.O."/>
            <person name="Lalanne C."/>
            <person name="Gautier V."/>
            <person name="Ament-Velasquez S.L."/>
            <person name="Kruys A."/>
            <person name="Hutchinson M.I."/>
            <person name="Powell A.J."/>
            <person name="Barry K."/>
            <person name="Miller A.N."/>
            <person name="Grigoriev I.V."/>
            <person name="Debuchy R."/>
            <person name="Gladieux P."/>
            <person name="Hiltunen Thoren M."/>
            <person name="Johannesson H."/>
        </authorList>
    </citation>
    <scope>NUCLEOTIDE SEQUENCE</scope>
    <source>
        <strain evidence="1">CBS 168.71</strain>
    </source>
</reference>
<gene>
    <name evidence="1" type="ORF">B0H64DRAFT_383896</name>
</gene>
<sequence length="219" mass="25130">MTVSQCVSHLWLPRTSCIHTNSVPRGLISVSPILAGRVFSFCADIIHALRPGKSRLLPPQGVLLGVGPQLPVTIRTPVVHLRRKEDLQVKRGQRKHPRHLYLTYPYPIGTTARRREENAVFRVRRFEQGRDCVLSSSCHLCRRDPPVREDRGQHETRTDRGRRCCRGKDGRTLQIAAGELAKPRWDSDFEMGTLRSTNGGWGRRWSRCRLRAWELGVER</sequence>
<evidence type="ECO:0000313" key="2">
    <source>
        <dbReference type="Proteomes" id="UP001278766"/>
    </source>
</evidence>
<name>A0AAE0LYN0_9PEZI</name>
<reference evidence="1" key="2">
    <citation type="submission" date="2023-06" db="EMBL/GenBank/DDBJ databases">
        <authorList>
            <consortium name="Lawrence Berkeley National Laboratory"/>
            <person name="Haridas S."/>
            <person name="Hensen N."/>
            <person name="Bonometti L."/>
            <person name="Westerberg I."/>
            <person name="Brannstrom I.O."/>
            <person name="Guillou S."/>
            <person name="Cros-Aarteil S."/>
            <person name="Calhoun S."/>
            <person name="Kuo A."/>
            <person name="Mondo S."/>
            <person name="Pangilinan J."/>
            <person name="Riley R."/>
            <person name="Labutti K."/>
            <person name="Andreopoulos B."/>
            <person name="Lipzen A."/>
            <person name="Chen C."/>
            <person name="Yanf M."/>
            <person name="Daum C."/>
            <person name="Ng V."/>
            <person name="Clum A."/>
            <person name="Steindorff A."/>
            <person name="Ohm R."/>
            <person name="Martin F."/>
            <person name="Silar P."/>
            <person name="Natvig D."/>
            <person name="Lalanne C."/>
            <person name="Gautier V."/>
            <person name="Ament-Velasquez S.L."/>
            <person name="Kruys A."/>
            <person name="Hutchinson M.I."/>
            <person name="Powell A.J."/>
            <person name="Barry K."/>
            <person name="Miller A.N."/>
            <person name="Grigoriev I.V."/>
            <person name="Debuchy R."/>
            <person name="Gladieux P."/>
            <person name="Thoren M.H."/>
            <person name="Johannesson H."/>
        </authorList>
    </citation>
    <scope>NUCLEOTIDE SEQUENCE</scope>
    <source>
        <strain evidence="1">CBS 168.71</strain>
    </source>
</reference>
<dbReference type="Proteomes" id="UP001278766">
    <property type="component" value="Unassembled WGS sequence"/>
</dbReference>
<dbReference type="GeneID" id="87839930"/>
<comment type="caution">
    <text evidence="1">The sequence shown here is derived from an EMBL/GenBank/DDBJ whole genome shotgun (WGS) entry which is preliminary data.</text>
</comment>
<protein>
    <submittedName>
        <fullName evidence="1">Uncharacterized protein</fullName>
    </submittedName>
</protein>
<accession>A0AAE0LYN0</accession>
<dbReference type="EMBL" id="JAUEPN010000001">
    <property type="protein sequence ID" value="KAK3301534.1"/>
    <property type="molecule type" value="Genomic_DNA"/>
</dbReference>
<dbReference type="AlphaFoldDB" id="A0AAE0LYN0"/>